<organism evidence="3 4">
    <name type="scientific">Dendrobium chrysotoxum</name>
    <name type="common">Orchid</name>
    <dbReference type="NCBI Taxonomy" id="161865"/>
    <lineage>
        <taxon>Eukaryota</taxon>
        <taxon>Viridiplantae</taxon>
        <taxon>Streptophyta</taxon>
        <taxon>Embryophyta</taxon>
        <taxon>Tracheophyta</taxon>
        <taxon>Spermatophyta</taxon>
        <taxon>Magnoliopsida</taxon>
        <taxon>Liliopsida</taxon>
        <taxon>Asparagales</taxon>
        <taxon>Orchidaceae</taxon>
        <taxon>Epidendroideae</taxon>
        <taxon>Malaxideae</taxon>
        <taxon>Dendrobiinae</taxon>
        <taxon>Dendrobium</taxon>
    </lineage>
</organism>
<dbReference type="Proteomes" id="UP000775213">
    <property type="component" value="Unassembled WGS sequence"/>
</dbReference>
<reference evidence="3 4" key="1">
    <citation type="journal article" date="2021" name="Hortic Res">
        <title>Chromosome-scale assembly of the Dendrobium chrysotoxum genome enhances the understanding of orchid evolution.</title>
        <authorList>
            <person name="Zhang Y."/>
            <person name="Zhang G.Q."/>
            <person name="Zhang D."/>
            <person name="Liu X.D."/>
            <person name="Xu X.Y."/>
            <person name="Sun W.H."/>
            <person name="Yu X."/>
            <person name="Zhu X."/>
            <person name="Wang Z.W."/>
            <person name="Zhao X."/>
            <person name="Zhong W.Y."/>
            <person name="Chen H."/>
            <person name="Yin W.L."/>
            <person name="Huang T."/>
            <person name="Niu S.C."/>
            <person name="Liu Z.J."/>
        </authorList>
    </citation>
    <scope>NUCLEOTIDE SEQUENCE [LARGE SCALE GENOMIC DNA]</scope>
    <source>
        <strain evidence="3">Lindl</strain>
    </source>
</reference>
<evidence type="ECO:0000313" key="4">
    <source>
        <dbReference type="Proteomes" id="UP000775213"/>
    </source>
</evidence>
<protein>
    <recommendedName>
        <fullName evidence="2">Glycosyltransferase N-terminal domain-containing protein</fullName>
    </recommendedName>
</protein>
<comment type="similarity">
    <text evidence="1">Belongs to the UDP-glycosyltransferase family.</text>
</comment>
<dbReference type="InterPro" id="IPR058980">
    <property type="entry name" value="Glyco_transf_N"/>
</dbReference>
<evidence type="ECO:0000256" key="1">
    <source>
        <dbReference type="ARBA" id="ARBA00009995"/>
    </source>
</evidence>
<evidence type="ECO:0000313" key="3">
    <source>
        <dbReference type="EMBL" id="KAH0463526.1"/>
    </source>
</evidence>
<dbReference type="Pfam" id="PF26168">
    <property type="entry name" value="Glyco_transf_N"/>
    <property type="match status" value="1"/>
</dbReference>
<sequence length="78" mass="9144">MKQRTVLEELVSSEFIRFIERRRNDVVTSSGFIINTCRELESEFLDFLALREDFLGKSIFAIWPFNPMTVIISMPIAK</sequence>
<dbReference type="Gene3D" id="3.40.50.2000">
    <property type="entry name" value="Glycogen Phosphorylase B"/>
    <property type="match status" value="1"/>
</dbReference>
<proteinExistence type="inferred from homology"/>
<keyword evidence="4" id="KW-1185">Reference proteome</keyword>
<evidence type="ECO:0000259" key="2">
    <source>
        <dbReference type="Pfam" id="PF26168"/>
    </source>
</evidence>
<dbReference type="AlphaFoldDB" id="A0AAV7H369"/>
<name>A0AAV7H369_DENCH</name>
<accession>A0AAV7H369</accession>
<feature type="domain" description="Glycosyltransferase N-terminal" evidence="2">
    <location>
        <begin position="6"/>
        <end position="67"/>
    </location>
</feature>
<comment type="caution">
    <text evidence="3">The sequence shown here is derived from an EMBL/GenBank/DDBJ whole genome shotgun (WGS) entry which is preliminary data.</text>
</comment>
<gene>
    <name evidence="3" type="ORF">IEQ34_008108</name>
</gene>
<dbReference type="EMBL" id="JAGFBR010000008">
    <property type="protein sequence ID" value="KAH0463526.1"/>
    <property type="molecule type" value="Genomic_DNA"/>
</dbReference>